<sequence length="106" mass="13439">MFKVDDLYFSKTEGKNDKRTLKHHLETLFEHYQSIRWLFFWLFYTLYKDKEPRIAEARYFSEFSEFTESYSDRWWFANELWDYNYVEDVQNYDKKLYKAIIEYESI</sequence>
<reference evidence="1 3" key="1">
    <citation type="submission" date="2017-11" db="EMBL/GenBank/DDBJ databases">
        <title>The genome of Rhizophagus clarus HR1 reveals common genetic basis of auxotrophy among arbuscular mycorrhizal fungi.</title>
        <authorList>
            <person name="Kobayashi Y."/>
        </authorList>
    </citation>
    <scope>NUCLEOTIDE SEQUENCE [LARGE SCALE GENOMIC DNA]</scope>
    <source>
        <strain evidence="1 3">HR1</strain>
    </source>
</reference>
<dbReference type="Proteomes" id="UP000247702">
    <property type="component" value="Unassembled WGS sequence"/>
</dbReference>
<accession>A0A2Z6RET2</accession>
<organism evidence="1 3">
    <name type="scientific">Rhizophagus clarus</name>
    <dbReference type="NCBI Taxonomy" id="94130"/>
    <lineage>
        <taxon>Eukaryota</taxon>
        <taxon>Fungi</taxon>
        <taxon>Fungi incertae sedis</taxon>
        <taxon>Mucoromycota</taxon>
        <taxon>Glomeromycotina</taxon>
        <taxon>Glomeromycetes</taxon>
        <taxon>Glomerales</taxon>
        <taxon>Glomeraceae</taxon>
        <taxon>Rhizophagus</taxon>
    </lineage>
</organism>
<dbReference type="EMBL" id="BLAL01000215">
    <property type="protein sequence ID" value="GES92419.1"/>
    <property type="molecule type" value="Genomic_DNA"/>
</dbReference>
<evidence type="ECO:0000313" key="2">
    <source>
        <dbReference type="EMBL" id="GES92419.1"/>
    </source>
</evidence>
<dbReference type="AlphaFoldDB" id="A0A2Z6RET2"/>
<evidence type="ECO:0000313" key="1">
    <source>
        <dbReference type="EMBL" id="GBB91076.1"/>
    </source>
</evidence>
<reference evidence="2" key="2">
    <citation type="submission" date="2019-10" db="EMBL/GenBank/DDBJ databases">
        <title>Conservation and host-specific expression of non-tandemly repeated heterogenous ribosome RNA gene in arbuscular mycorrhizal fungi.</title>
        <authorList>
            <person name="Maeda T."/>
            <person name="Kobayashi Y."/>
            <person name="Nakagawa T."/>
            <person name="Ezawa T."/>
            <person name="Yamaguchi K."/>
            <person name="Bino T."/>
            <person name="Nishimoto Y."/>
            <person name="Shigenobu S."/>
            <person name="Kawaguchi M."/>
        </authorList>
    </citation>
    <scope>NUCLEOTIDE SEQUENCE</scope>
    <source>
        <strain evidence="2">HR1</strain>
    </source>
</reference>
<keyword evidence="3" id="KW-1185">Reference proteome</keyword>
<protein>
    <submittedName>
        <fullName evidence="1">Uncharacterized protein</fullName>
    </submittedName>
</protein>
<dbReference type="Proteomes" id="UP000615446">
    <property type="component" value="Unassembled WGS sequence"/>
</dbReference>
<evidence type="ECO:0000313" key="3">
    <source>
        <dbReference type="Proteomes" id="UP000247702"/>
    </source>
</evidence>
<comment type="caution">
    <text evidence="1">The sequence shown here is derived from an EMBL/GenBank/DDBJ whole genome shotgun (WGS) entry which is preliminary data.</text>
</comment>
<name>A0A2Z6RET2_9GLOM</name>
<dbReference type="EMBL" id="BEXD01000913">
    <property type="protein sequence ID" value="GBB91076.1"/>
    <property type="molecule type" value="Genomic_DNA"/>
</dbReference>
<dbReference type="OrthoDB" id="2303404at2759"/>
<gene>
    <name evidence="2" type="ORF">RCL2_001919600</name>
    <name evidence="1" type="ORF">RclHR1_01820005</name>
</gene>
<proteinExistence type="predicted"/>